<dbReference type="EMBL" id="JAOTMY010000001">
    <property type="protein sequence ID" value="MCY3086819.1"/>
    <property type="molecule type" value="Genomic_DNA"/>
</dbReference>
<reference evidence="4" key="3">
    <citation type="submission" date="2024-02" db="EMBL/GenBank/DDBJ databases">
        <authorList>
            <person name="Choi B."/>
        </authorList>
    </citation>
    <scope>NUCLEOTIDE SEQUENCE</scope>
    <source>
        <strain evidence="4">UMB1016</strain>
    </source>
</reference>
<accession>A0A1E9PPQ0</accession>
<keyword evidence="5" id="KW-1185">Reference proteome</keyword>
<sequence>MVELFNKAIQTEHQRHVDVVRPKNENDTFTYQHGGGIGDWVLKQVQVEKASRFTDYEENTNTESMLGAAFRHIDNLQQFVTDENGDITRMTKDTLRSTLTEYFDNQQGTSTSMLESDLGLYLSISNAMVGTFLEQAQTSYAFSRRINDIVDGNTIVNQTANSWAVNHLNSTGDLISQINLDDSNLRLQGEHIALDGDVSVHGDFTLDGSAHIRNGTIGTAQIANAAITDAKVSSLSVNSITGLTSQFVKSLWNGINSYTTVDSQGMVINQLGGKYMRLGSDGMEFYDGVRHIGNIGAAQDADDPSLKGISFQIQPNRYMSWSKKYNSSDKHYTRIMTVGDNRERTGRSVAIDSWLDMRNNINMHTYDIENSGGIKFRTSGTEVYEPTNGTNQKQWLNVCGRWGVNIVAQDTVGYKFYPGVAEFYNNLDMCGYDVVGESDIRLKKNVRETHRKGIEWTKQQHVIDFEWDKENKHNEGKPDGQQFGIIAQYAGEATTFSGGGNHYLAIKQSDVTYLNLLTNQELIERVENLEQEMEELRNEIKQRGTY</sequence>
<dbReference type="PROSITE" id="PS51688">
    <property type="entry name" value="ICA"/>
    <property type="match status" value="1"/>
</dbReference>
<dbReference type="AlphaFoldDB" id="A0A1E9PPQ0"/>
<name>A0A1E9PPQ0_9LACT</name>
<reference evidence="3" key="2">
    <citation type="submission" date="2022-09" db="EMBL/GenBank/DDBJ databases">
        <title>Aerococcus urinae taxonomy study.</title>
        <authorList>
            <person name="Christensen J."/>
            <person name="Senneby E."/>
        </authorList>
    </citation>
    <scope>NUCLEOTIDE SEQUENCE</scope>
    <source>
        <strain evidence="3">LUND-41-B12</strain>
    </source>
</reference>
<dbReference type="EMBL" id="CP145132">
    <property type="protein sequence ID" value="WWC55081.1"/>
    <property type="molecule type" value="Genomic_DNA"/>
</dbReference>
<feature type="coiled-coil region" evidence="1">
    <location>
        <begin position="519"/>
        <end position="546"/>
    </location>
</feature>
<evidence type="ECO:0000313" key="4">
    <source>
        <dbReference type="EMBL" id="WWC55081.1"/>
    </source>
</evidence>
<feature type="domain" description="Peptidase S74" evidence="2">
    <location>
        <begin position="438"/>
        <end position="533"/>
    </location>
</feature>
<evidence type="ECO:0000313" key="5">
    <source>
        <dbReference type="Proteomes" id="UP000250354"/>
    </source>
</evidence>
<evidence type="ECO:0000256" key="1">
    <source>
        <dbReference type="SAM" id="Coils"/>
    </source>
</evidence>
<organism evidence="3 6">
    <name type="scientific">Aerococcus mictus</name>
    <dbReference type="NCBI Taxonomy" id="2976810"/>
    <lineage>
        <taxon>Bacteria</taxon>
        <taxon>Bacillati</taxon>
        <taxon>Bacillota</taxon>
        <taxon>Bacilli</taxon>
        <taxon>Lactobacillales</taxon>
        <taxon>Aerococcaceae</taxon>
        <taxon>Aerococcus</taxon>
    </lineage>
</organism>
<dbReference type="Proteomes" id="UP001069047">
    <property type="component" value="Unassembled WGS sequence"/>
</dbReference>
<evidence type="ECO:0000313" key="6">
    <source>
        <dbReference type="Proteomes" id="UP001069047"/>
    </source>
</evidence>
<reference evidence="4 5" key="1">
    <citation type="journal article" date="2020" name="J. Bacteriol.">
        <title>Aerococcus urinae Isolated from Women with Lower Urinary Tract Symptoms: In Vitro Aggregation and Genome Analysis.</title>
        <authorList>
            <person name="Hilt E.E."/>
            <person name="Putonti C."/>
            <person name="Thomas-White K."/>
            <person name="Lewis A.L."/>
            <person name="Visick K.L."/>
            <person name="Gilbert N.M."/>
            <person name="Wolfe A.J."/>
        </authorList>
    </citation>
    <scope>NUCLEOTIDE SEQUENCE [LARGE SCALE GENOMIC DNA]</scope>
    <source>
        <strain evidence="4 5">UMB1016</strain>
    </source>
</reference>
<gene>
    <name evidence="4" type="ORF">DBT44_0001915</name>
    <name evidence="3" type="ORF">ODY61_01665</name>
</gene>
<dbReference type="Pfam" id="PF13884">
    <property type="entry name" value="Peptidase_S74"/>
    <property type="match status" value="1"/>
</dbReference>
<proteinExistence type="predicted"/>
<keyword evidence="1" id="KW-0175">Coiled coil</keyword>
<evidence type="ECO:0000313" key="3">
    <source>
        <dbReference type="EMBL" id="MCY3086819.1"/>
    </source>
</evidence>
<dbReference type="Proteomes" id="UP000250354">
    <property type="component" value="Chromosome"/>
</dbReference>
<dbReference type="RefSeq" id="WP_070558662.1">
    <property type="nucleotide sequence ID" value="NZ_CAJHLJ010000013.1"/>
</dbReference>
<accession>A0A9Q4H6G0</accession>
<protein>
    <submittedName>
        <fullName evidence="3">Tail fiber domain-containing protein</fullName>
    </submittedName>
</protein>
<dbReference type="InterPro" id="IPR030392">
    <property type="entry name" value="S74_ICA"/>
</dbReference>
<evidence type="ECO:0000259" key="2">
    <source>
        <dbReference type="PROSITE" id="PS51688"/>
    </source>
</evidence>